<dbReference type="InterPro" id="IPR043134">
    <property type="entry name" value="GTP-CH-I_N"/>
</dbReference>
<gene>
    <name evidence="14" type="ORF">N7532_006678</name>
</gene>
<feature type="region of interest" description="Disordered" evidence="12">
    <location>
        <begin position="1"/>
        <end position="146"/>
    </location>
</feature>
<dbReference type="NCBIfam" id="TIGR00063">
    <property type="entry name" value="folE"/>
    <property type="match status" value="1"/>
</dbReference>
<dbReference type="EC" id="3.5.4.16" evidence="3"/>
<keyword evidence="5" id="KW-0021">Allosteric enzyme</keyword>
<dbReference type="GO" id="GO:0046654">
    <property type="term" value="P:tetrahydrofolate biosynthetic process"/>
    <property type="evidence" value="ECO:0007669"/>
    <property type="project" value="InterPro"/>
</dbReference>
<dbReference type="PANTHER" id="PTHR11109">
    <property type="entry name" value="GTP CYCLOHYDROLASE I"/>
    <property type="match status" value="1"/>
</dbReference>
<dbReference type="FunFam" id="3.30.1130.10:FF:000012">
    <property type="entry name" value="GTP cyclohydrolase 1"/>
    <property type="match status" value="1"/>
</dbReference>
<dbReference type="GO" id="GO:0006729">
    <property type="term" value="P:tetrahydrobiopterin biosynthetic process"/>
    <property type="evidence" value="ECO:0007669"/>
    <property type="project" value="TreeGrafter"/>
</dbReference>
<dbReference type="PANTHER" id="PTHR11109:SF7">
    <property type="entry name" value="GTP CYCLOHYDROLASE 1"/>
    <property type="match status" value="1"/>
</dbReference>
<dbReference type="GeneID" id="81358151"/>
<feature type="domain" description="GTP cyclohydrolase I" evidence="13">
    <location>
        <begin position="171"/>
        <end position="346"/>
    </location>
</feature>
<dbReference type="OrthoDB" id="4966at2759"/>
<reference evidence="14" key="1">
    <citation type="submission" date="2022-11" db="EMBL/GenBank/DDBJ databases">
        <authorList>
            <person name="Petersen C."/>
        </authorList>
    </citation>
    <scope>NUCLEOTIDE SEQUENCE</scope>
    <source>
        <strain evidence="14">IBT 30761</strain>
    </source>
</reference>
<evidence type="ECO:0000259" key="13">
    <source>
        <dbReference type="Pfam" id="PF01227"/>
    </source>
</evidence>
<accession>A0A9W9KC71</accession>
<dbReference type="GO" id="GO:0008270">
    <property type="term" value="F:zinc ion binding"/>
    <property type="evidence" value="ECO:0007669"/>
    <property type="project" value="TreeGrafter"/>
</dbReference>
<dbReference type="PROSITE" id="PS00860">
    <property type="entry name" value="GTP_CYCLOHYDROL_1_2"/>
    <property type="match status" value="1"/>
</dbReference>
<evidence type="ECO:0000256" key="5">
    <source>
        <dbReference type="ARBA" id="ARBA00022533"/>
    </source>
</evidence>
<feature type="compositionally biased region" description="Polar residues" evidence="12">
    <location>
        <begin position="71"/>
        <end position="84"/>
    </location>
</feature>
<dbReference type="InterPro" id="IPR018234">
    <property type="entry name" value="GTP_CycHdrlase_I_CS"/>
</dbReference>
<feature type="compositionally biased region" description="Low complexity" evidence="12">
    <location>
        <begin position="22"/>
        <end position="35"/>
    </location>
</feature>
<dbReference type="Gene3D" id="3.30.1130.10">
    <property type="match status" value="1"/>
</dbReference>
<evidence type="ECO:0000256" key="8">
    <source>
        <dbReference type="ARBA" id="ARBA00022909"/>
    </source>
</evidence>
<evidence type="ECO:0000256" key="3">
    <source>
        <dbReference type="ARBA" id="ARBA00012715"/>
    </source>
</evidence>
<evidence type="ECO:0000256" key="9">
    <source>
        <dbReference type="ARBA" id="ARBA00023134"/>
    </source>
</evidence>
<dbReference type="CDD" id="cd00642">
    <property type="entry name" value="GTP_cyclohydro1"/>
    <property type="match status" value="1"/>
</dbReference>
<dbReference type="GO" id="GO:0005737">
    <property type="term" value="C:cytoplasm"/>
    <property type="evidence" value="ECO:0007669"/>
    <property type="project" value="TreeGrafter"/>
</dbReference>
<keyword evidence="9" id="KW-0342">GTP-binding</keyword>
<evidence type="ECO:0000313" key="14">
    <source>
        <dbReference type="EMBL" id="KAJ5099677.1"/>
    </source>
</evidence>
<evidence type="ECO:0000256" key="2">
    <source>
        <dbReference type="ARBA" id="ARBA00008085"/>
    </source>
</evidence>
<evidence type="ECO:0000256" key="11">
    <source>
        <dbReference type="ARBA" id="ARBA00055676"/>
    </source>
</evidence>
<organism evidence="14 15">
    <name type="scientific">Penicillium argentinense</name>
    <dbReference type="NCBI Taxonomy" id="1131581"/>
    <lineage>
        <taxon>Eukaryota</taxon>
        <taxon>Fungi</taxon>
        <taxon>Dikarya</taxon>
        <taxon>Ascomycota</taxon>
        <taxon>Pezizomycotina</taxon>
        <taxon>Eurotiomycetes</taxon>
        <taxon>Eurotiomycetidae</taxon>
        <taxon>Eurotiales</taxon>
        <taxon>Aspergillaceae</taxon>
        <taxon>Penicillium</taxon>
    </lineage>
</organism>
<dbReference type="InterPro" id="IPR020602">
    <property type="entry name" value="GTP_CycHdrlase_I_dom"/>
</dbReference>
<evidence type="ECO:0000256" key="4">
    <source>
        <dbReference type="ARBA" id="ARBA00017272"/>
    </source>
</evidence>
<dbReference type="SUPFAM" id="SSF55620">
    <property type="entry name" value="Tetrahydrobiopterin biosynthesis enzymes-like"/>
    <property type="match status" value="1"/>
</dbReference>
<proteinExistence type="inferred from homology"/>
<comment type="caution">
    <text evidence="14">The sequence shown here is derived from an EMBL/GenBank/DDBJ whole genome shotgun (WGS) entry which is preliminary data.</text>
</comment>
<evidence type="ECO:0000256" key="10">
    <source>
        <dbReference type="ARBA" id="ARBA00030854"/>
    </source>
</evidence>
<keyword evidence="8" id="KW-0289">Folate biosynthesis</keyword>
<evidence type="ECO:0000256" key="6">
    <source>
        <dbReference type="ARBA" id="ARBA00022741"/>
    </source>
</evidence>
<comment type="function">
    <text evidence="11">GTP cyclohydrolase 1 is the first enzyme in the biosynthetic pathway leading to folic acid.</text>
</comment>
<dbReference type="NCBIfam" id="NF006826">
    <property type="entry name" value="PRK09347.1-3"/>
    <property type="match status" value="1"/>
</dbReference>
<dbReference type="Pfam" id="PF01227">
    <property type="entry name" value="GTP_cyclohydroI"/>
    <property type="match status" value="1"/>
</dbReference>
<dbReference type="GO" id="GO:0003934">
    <property type="term" value="F:GTP cyclohydrolase I activity"/>
    <property type="evidence" value="ECO:0007669"/>
    <property type="project" value="UniProtKB-EC"/>
</dbReference>
<dbReference type="RefSeq" id="XP_056475331.1">
    <property type="nucleotide sequence ID" value="XM_056619172.1"/>
</dbReference>
<comment type="similarity">
    <text evidence="2">Belongs to the GTP cyclohydrolase I family.</text>
</comment>
<evidence type="ECO:0000256" key="7">
    <source>
        <dbReference type="ARBA" id="ARBA00022801"/>
    </source>
</evidence>
<dbReference type="Gene3D" id="1.10.286.10">
    <property type="match status" value="1"/>
</dbReference>
<comment type="pathway">
    <text evidence="1">Cofactor biosynthesis; 7,8-dihydroneopterin triphosphate biosynthesis; 7,8-dihydroneopterin triphosphate from GTP: step 1/1.</text>
</comment>
<dbReference type="AlphaFoldDB" id="A0A9W9KC71"/>
<feature type="non-terminal residue" evidence="14">
    <location>
        <position position="349"/>
    </location>
</feature>
<dbReference type="InterPro" id="IPR043133">
    <property type="entry name" value="GTP-CH-I_C/QueF"/>
</dbReference>
<dbReference type="EMBL" id="JAPQKI010000005">
    <property type="protein sequence ID" value="KAJ5099677.1"/>
    <property type="molecule type" value="Genomic_DNA"/>
</dbReference>
<keyword evidence="6" id="KW-0547">Nucleotide-binding</keyword>
<sequence>HHGLRFPPESRPSAIPSHMLNGSSPLQLSSSPGSGTRVRDAREREVLNTSIRSSFAPRIPAGFQPAEEGSESNVAGSSPATDSTPVVGDTVAAPHGALSLRGRPSLNDPPRDPRDEGGPLTPPATASRPASPYTLNPPIDFDGLSWPCPGTRQRLESTPEENEQRIQKLAGAVRTILECVGEDPEREGLRETPERYAKAMLYFTKGYEENVRDLVNGAVFHEDHDELVIVKDIDVFSLCEHHMVPFTGKMHIGYIPDRRVLGLSKLARLAEMFSRRLQVQERLTKQVALAISEVLKPRGVGVVMESSHLCMVMRGVQKTGSTTTTSCMLGCMRSSAKTREEFLALLHRR</sequence>
<dbReference type="NCBIfam" id="NF006825">
    <property type="entry name" value="PRK09347.1-2"/>
    <property type="match status" value="1"/>
</dbReference>
<dbReference type="Proteomes" id="UP001149074">
    <property type="component" value="Unassembled WGS sequence"/>
</dbReference>
<feature type="compositionally biased region" description="Low complexity" evidence="12">
    <location>
        <begin position="123"/>
        <end position="134"/>
    </location>
</feature>
<dbReference type="InterPro" id="IPR001474">
    <property type="entry name" value="GTP_CycHdrlase_I"/>
</dbReference>
<keyword evidence="7" id="KW-0378">Hydrolase</keyword>
<keyword evidence="15" id="KW-1185">Reference proteome</keyword>
<protein>
    <recommendedName>
        <fullName evidence="4">GTP cyclohydrolase 1</fullName>
        <ecNumber evidence="3">3.5.4.16</ecNumber>
    </recommendedName>
    <alternativeName>
        <fullName evidence="10">GTP cyclohydrolase I</fullName>
    </alternativeName>
</protein>
<dbReference type="PROSITE" id="PS00859">
    <property type="entry name" value="GTP_CYCLOHYDROL_1_1"/>
    <property type="match status" value="1"/>
</dbReference>
<dbReference type="GO" id="GO:0046656">
    <property type="term" value="P:folic acid biosynthetic process"/>
    <property type="evidence" value="ECO:0007669"/>
    <property type="project" value="UniProtKB-KW"/>
</dbReference>
<evidence type="ECO:0000256" key="12">
    <source>
        <dbReference type="SAM" id="MobiDB-lite"/>
    </source>
</evidence>
<dbReference type="GO" id="GO:0005525">
    <property type="term" value="F:GTP binding"/>
    <property type="evidence" value="ECO:0007669"/>
    <property type="project" value="UniProtKB-KW"/>
</dbReference>
<name>A0A9W9KC71_9EURO</name>
<dbReference type="HAMAP" id="MF_00223">
    <property type="entry name" value="FolE"/>
    <property type="match status" value="1"/>
</dbReference>
<feature type="compositionally biased region" description="Basic and acidic residues" evidence="12">
    <location>
        <begin position="37"/>
        <end position="46"/>
    </location>
</feature>
<evidence type="ECO:0000313" key="15">
    <source>
        <dbReference type="Proteomes" id="UP001149074"/>
    </source>
</evidence>
<reference evidence="14" key="2">
    <citation type="journal article" date="2023" name="IMA Fungus">
        <title>Comparative genomic study of the Penicillium genus elucidates a diverse pangenome and 15 lateral gene transfer events.</title>
        <authorList>
            <person name="Petersen C."/>
            <person name="Sorensen T."/>
            <person name="Nielsen M.R."/>
            <person name="Sondergaard T.E."/>
            <person name="Sorensen J.L."/>
            <person name="Fitzpatrick D.A."/>
            <person name="Frisvad J.C."/>
            <person name="Nielsen K.L."/>
        </authorList>
    </citation>
    <scope>NUCLEOTIDE SEQUENCE</scope>
    <source>
        <strain evidence="14">IBT 30761</strain>
    </source>
</reference>
<dbReference type="FunFam" id="1.10.286.10:FF:000003">
    <property type="entry name" value="GTP cyclohydrolase 1"/>
    <property type="match status" value="1"/>
</dbReference>
<evidence type="ECO:0000256" key="1">
    <source>
        <dbReference type="ARBA" id="ARBA00005080"/>
    </source>
</evidence>